<dbReference type="Proteomes" id="UP000244874">
    <property type="component" value="Unassembled WGS sequence"/>
</dbReference>
<sequence length="43" mass="4331">MGAGSPADTGKAGAIHRVAGFAAVRCLDLPAPITPTIRARTLE</sequence>
<evidence type="ECO:0000313" key="1">
    <source>
        <dbReference type="EMBL" id="PTU52430.1"/>
    </source>
</evidence>
<accession>A0A2R7UL66</accession>
<protein>
    <submittedName>
        <fullName evidence="1">Diguanylate cyclase</fullName>
    </submittedName>
</protein>
<proteinExistence type="predicted"/>
<dbReference type="AlphaFoldDB" id="A0A2R7UL66"/>
<comment type="caution">
    <text evidence="1">The sequence shown here is derived from an EMBL/GenBank/DDBJ whole genome shotgun (WGS) entry which is preliminary data.</text>
</comment>
<organism evidence="1 2">
    <name type="scientific">Pseudomonas plecoglossicida</name>
    <dbReference type="NCBI Taxonomy" id="70775"/>
    <lineage>
        <taxon>Bacteria</taxon>
        <taxon>Pseudomonadati</taxon>
        <taxon>Pseudomonadota</taxon>
        <taxon>Gammaproteobacteria</taxon>
        <taxon>Pseudomonadales</taxon>
        <taxon>Pseudomonadaceae</taxon>
        <taxon>Pseudomonas</taxon>
    </lineage>
</organism>
<name>A0A2R7UL66_PSEDL</name>
<evidence type="ECO:0000313" key="2">
    <source>
        <dbReference type="Proteomes" id="UP000244874"/>
    </source>
</evidence>
<gene>
    <name evidence="1" type="ORF">DBB42_09475</name>
</gene>
<reference evidence="1 2" key="1">
    <citation type="submission" date="2018-04" db="EMBL/GenBank/DDBJ databases">
        <authorList>
            <person name="Go L.Y."/>
            <person name="Mitchell J.A."/>
        </authorList>
    </citation>
    <scope>NUCLEOTIDE SEQUENCE [LARGE SCALE GENOMIC DNA]</scope>
    <source>
        <strain evidence="1 2">KCJK7865</strain>
    </source>
</reference>
<dbReference type="EMBL" id="QANO01000101">
    <property type="protein sequence ID" value="PTU52430.1"/>
    <property type="molecule type" value="Genomic_DNA"/>
</dbReference>